<dbReference type="Gene3D" id="2.40.128.140">
    <property type="entry name" value="Outer membrane protein"/>
    <property type="match status" value="1"/>
</dbReference>
<sequence length="296" mass="32419">MINSGFAQSALPSLVEYKQVSADGFSVLSVSIDNDSLLLKKDDGFYTSGIQIDVRKVRNAATSSVSYGWRIGQELYTASDIKLKPEQLSPSDHPYAGWLYGGVYKQAFDASGSGTYLGLDLGCLGPCAGGEWTQTNLHKVLDQPLPQAWNTQLKQEWGVVASGQWSPSRWVLASKADLSPRLKTRLGNIFTDASADLTLRVGQLNQLPEQAANYLYLRGEIKFIAYDATLQGGYFNNQDLGLHPKSSVGELELGYLWRSNSYGVSAAVLRRSSGIKEIPNTQGMQNFARLQFSATM</sequence>
<dbReference type="KEGG" id="upi:EJG51_002760"/>
<accession>A0A6M4A2C7</accession>
<dbReference type="Proteomes" id="UP000274350">
    <property type="component" value="Chromosome"/>
</dbReference>
<protein>
    <submittedName>
        <fullName evidence="1">DUF2219 family protein</fullName>
    </submittedName>
</protein>
<reference evidence="1 2" key="1">
    <citation type="journal article" date="2019" name="Int. J. Syst. Evol. Microbiol.">
        <title>Undibacterium piscinae sp. nov., isolated from Korean shiner intestine.</title>
        <authorList>
            <person name="Lee S.Y."/>
            <person name="Kang W."/>
            <person name="Kim P.S."/>
            <person name="Kim H.S."/>
            <person name="Sung H."/>
            <person name="Shin N.R."/>
            <person name="Whon T.W."/>
            <person name="Yun J.H."/>
            <person name="Lee J.Y."/>
            <person name="Lee J.Y."/>
            <person name="Jung M.J."/>
            <person name="Jeong Y.S."/>
            <person name="Tak E.J."/>
            <person name="Han J.E."/>
            <person name="Hyun D.W."/>
            <person name="Kang M.S."/>
            <person name="Lee K.E."/>
            <person name="Lee B.H."/>
            <person name="Bae J.W."/>
        </authorList>
    </citation>
    <scope>NUCLEOTIDE SEQUENCE [LARGE SCALE GENOMIC DNA]</scope>
    <source>
        <strain evidence="1 2">S11R28</strain>
    </source>
</reference>
<proteinExistence type="predicted"/>
<name>A0A6M4A2C7_9BURK</name>
<dbReference type="AlphaFoldDB" id="A0A6M4A2C7"/>
<evidence type="ECO:0000313" key="2">
    <source>
        <dbReference type="Proteomes" id="UP000274350"/>
    </source>
</evidence>
<keyword evidence="2" id="KW-1185">Reference proteome</keyword>
<dbReference type="InterPro" id="IPR037107">
    <property type="entry name" value="Put_OMP_sf"/>
</dbReference>
<dbReference type="InterPro" id="IPR018707">
    <property type="entry name" value="LpxR"/>
</dbReference>
<dbReference type="OrthoDB" id="9776275at2"/>
<dbReference type="EMBL" id="CP051152">
    <property type="protein sequence ID" value="QJQ04950.1"/>
    <property type="molecule type" value="Genomic_DNA"/>
</dbReference>
<organism evidence="1 2">
    <name type="scientific">Undibacterium piscinae</name>
    <dbReference type="NCBI Taxonomy" id="2495591"/>
    <lineage>
        <taxon>Bacteria</taxon>
        <taxon>Pseudomonadati</taxon>
        <taxon>Pseudomonadota</taxon>
        <taxon>Betaproteobacteria</taxon>
        <taxon>Burkholderiales</taxon>
        <taxon>Oxalobacteraceae</taxon>
        <taxon>Undibacterium</taxon>
    </lineage>
</organism>
<evidence type="ECO:0000313" key="1">
    <source>
        <dbReference type="EMBL" id="QJQ04950.1"/>
    </source>
</evidence>
<gene>
    <name evidence="1" type="ORF">EJG51_002760</name>
</gene>
<dbReference type="Pfam" id="PF09982">
    <property type="entry name" value="LpxR"/>
    <property type="match status" value="1"/>
</dbReference>